<organism evidence="5 6">
    <name type="scientific">Candidatus Endolissoclinum faulkneri L5</name>
    <dbReference type="NCBI Taxonomy" id="1401328"/>
    <lineage>
        <taxon>Bacteria</taxon>
        <taxon>Pseudomonadati</taxon>
        <taxon>Pseudomonadota</taxon>
        <taxon>Alphaproteobacteria</taxon>
        <taxon>Rhodospirillales</taxon>
        <taxon>Rhodospirillaceae</taxon>
        <taxon>Candidatus Endolissoclinum</taxon>
    </lineage>
</organism>
<keyword evidence="2 3" id="KW-0129">CBS domain</keyword>
<evidence type="ECO:0000313" key="5">
    <source>
        <dbReference type="EMBL" id="AHC73302.1"/>
    </source>
</evidence>
<protein>
    <submittedName>
        <fullName evidence="5">CBS domain pair family protein</fullName>
    </submittedName>
</protein>
<proteinExistence type="predicted"/>
<evidence type="ECO:0000256" key="2">
    <source>
        <dbReference type="ARBA" id="ARBA00023122"/>
    </source>
</evidence>
<dbReference type="HOGENOM" id="CLU_1297898_0_0_5"/>
<evidence type="ECO:0000256" key="3">
    <source>
        <dbReference type="PROSITE-ProRule" id="PRU00703"/>
    </source>
</evidence>
<dbReference type="CDD" id="cd04590">
    <property type="entry name" value="CBS_pair_CorC_HlyC_assoc"/>
    <property type="match status" value="1"/>
</dbReference>
<dbReference type="PROSITE" id="PS51371">
    <property type="entry name" value="CBS"/>
    <property type="match status" value="2"/>
</dbReference>
<reference evidence="5 6" key="1">
    <citation type="journal article" date="2013" name="PLoS ONE">
        <title>Bacterial endosymbiosis in a chordate host: long-term co-evolution and conservation of secondary metabolism.</title>
        <authorList>
            <person name="Kwan J.C."/>
            <person name="Schmidt E.W."/>
        </authorList>
    </citation>
    <scope>NUCLEOTIDE SEQUENCE [LARGE SCALE GENOMIC DNA]</scope>
    <source>
        <strain evidence="6">faulkneri L5</strain>
    </source>
</reference>
<evidence type="ECO:0000259" key="4">
    <source>
        <dbReference type="PROSITE" id="PS51371"/>
    </source>
</evidence>
<name>V9TT26_9PROT</name>
<dbReference type="Pfam" id="PF00571">
    <property type="entry name" value="CBS"/>
    <property type="match status" value="2"/>
</dbReference>
<feature type="domain" description="CBS" evidence="4">
    <location>
        <begin position="80"/>
        <end position="139"/>
    </location>
</feature>
<dbReference type="InterPro" id="IPR000644">
    <property type="entry name" value="CBS_dom"/>
</dbReference>
<dbReference type="GO" id="GO:0005886">
    <property type="term" value="C:plasma membrane"/>
    <property type="evidence" value="ECO:0007669"/>
    <property type="project" value="TreeGrafter"/>
</dbReference>
<dbReference type="RefSeq" id="WP_025300189.1">
    <property type="nucleotide sequence ID" value="NZ_CP006745.1"/>
</dbReference>
<evidence type="ECO:0000313" key="6">
    <source>
        <dbReference type="Proteomes" id="UP000018700"/>
    </source>
</evidence>
<keyword evidence="6" id="KW-1185">Reference proteome</keyword>
<dbReference type="Gene3D" id="3.10.580.10">
    <property type="entry name" value="CBS-domain"/>
    <property type="match status" value="1"/>
</dbReference>
<dbReference type="AlphaFoldDB" id="V9TT26"/>
<dbReference type="STRING" id="1401328.P856_52"/>
<evidence type="ECO:0000256" key="1">
    <source>
        <dbReference type="ARBA" id="ARBA00022737"/>
    </source>
</evidence>
<gene>
    <name evidence="5" type="ORF">P856_52</name>
</gene>
<dbReference type="KEGG" id="efk:P856_52"/>
<dbReference type="InterPro" id="IPR044751">
    <property type="entry name" value="Ion_transp-like_CBS"/>
</dbReference>
<keyword evidence="1" id="KW-0677">Repeat</keyword>
<dbReference type="OrthoDB" id="9805314at2"/>
<dbReference type="PANTHER" id="PTHR22777">
    <property type="entry name" value="HEMOLYSIN-RELATED"/>
    <property type="match status" value="1"/>
</dbReference>
<dbReference type="eggNOG" id="COG1253">
    <property type="taxonomic scope" value="Bacteria"/>
</dbReference>
<dbReference type="PATRIC" id="fig|1401328.3.peg.52"/>
<dbReference type="InterPro" id="IPR046342">
    <property type="entry name" value="CBS_dom_sf"/>
</dbReference>
<dbReference type="Proteomes" id="UP000018700">
    <property type="component" value="Chromosome"/>
</dbReference>
<dbReference type="EMBL" id="CP006745">
    <property type="protein sequence ID" value="AHC73302.1"/>
    <property type="molecule type" value="Genomic_DNA"/>
</dbReference>
<feature type="domain" description="CBS" evidence="4">
    <location>
        <begin position="144"/>
        <end position="200"/>
    </location>
</feature>
<dbReference type="PANTHER" id="PTHR22777:SF17">
    <property type="entry name" value="UPF0053 PROTEIN SLL0260"/>
    <property type="match status" value="1"/>
</dbReference>
<sequence>MSENTACGNSSSSYRGPLTEVWFALMRSIGLGHNEISAVSSSLEGLMASISESALPLNSNEINIIRNLIGMRDTTAQDLMIPRADILAVNQNTNLLVILQQMIDSTHSSIPVYRDSLDDVIGMAHIKDVLANINKGCDISAGALVRDIMIVAPSSRALDLLQEMRITQKYMALVVDEYGGIDGLIVVEDLIRELLDVKSETTKEQAPLNHSE</sequence>
<accession>V9TT26</accession>
<dbReference type="SUPFAM" id="SSF54631">
    <property type="entry name" value="CBS-domain pair"/>
    <property type="match status" value="1"/>
</dbReference>